<dbReference type="InterPro" id="IPR018392">
    <property type="entry name" value="LysM"/>
</dbReference>
<feature type="transmembrane region" description="Helical" evidence="3">
    <location>
        <begin position="21"/>
        <end position="44"/>
    </location>
</feature>
<sequence length="1948" mass="211868">MLEKQDKQWAEKSSHHLKRVAWVNIFAQVAFPVAAAFTPAVAMAPNEHQVQKASAHTKQTRPYRLSAGESVKTVAKRHGLTVTELKKLNQQRTFNKPFTALSAGDEIEVPHSVSDKLLADNQKHASAAEIPANAIHQEAIDQNNMNQKAIGQQNTEPSTTEHWLANAASRAAGMLKSGNIVDNTKSQLQGMAVGEANQAVRNWLQRYGNVRIQANIDDRGRLDGSQFDMLLPLYDTKKHLTFTQIGVRHIDSRTTANFGLGQRHFFDSGMFGYNAFLDHDITRDHTRFGIGAEYARDFIKFGANGYFRASGWKDGKKLAEYEERPANGFDLRAEGYLPSYPQLGGKFIYEQYFGDEVGLLSEKQRQKNPAAFTLGMNYTPIPLVKLGLDRRQSASGGGETLLNFGLNYEIGTPWSKQIDPDAVAFKRTLQGGRYDLVERNNQIVLEYRKKNLIRLMMENRISGRGGAIIPLNVSVSTKNGLKEIVWDTANLVAGGGKLEAANVQSTRSEGGELFKSAASSSVSGGTHYLLTLPPYNEKGNNTYSLSGVAYDKQGNASERMEAQIVVIASAVDSTGSGFEPANKSMVADGKTQTVIRLKLTDKNGKPISGAASNITLTDDKSKLTGDGKDPVLGTEIKEVPEGSGIYEVTATAGTKHGKWTINPKVDGNELTPTVIDFGDSLANMVDTDKTKFEPDNGNLKNEGDETDIVLHLTDKDGKPITGAVDKIKLTEDKSDLYGQAPEPTVTSIKEDPAGSGIYKAKVIAGKKKGTLKITPNVDGKELKPTQVTFGESLSEIVDPKGSVFTPETNVLTADNEDSTIMTLHLVDKKGRPIPNAKDSITFEDNGDQLTGNGKNKPVIDKVWEEPAGSGTYKVKVKSGDKTGKWEITTKIDGKPLENKTAINFATNKADLVDPGKSTFTTKNGGPLNPGETMEIEVDLNDKDGNPISGVEKEIKLLPDDHELYGTGSMPHYGEFKETSPGSGKYVATVTAGEKKGKWKLTPEAFGKQIGKPETITFGQSLAEILNPESPGVEPVDGKALPADGVTKKILKITLNDQKGQPISGAKDSIKVIPDNSNLTGEGKDPSIGEVKEIGNGVYEVEITAGKKTGKWVLNTTIDGTKNQQPIELEFDENKAPSVSIDYLEGELTIGKTLKANYKFESNGSNATDRSFYVWGEKGTTAARVVELAKSAGAKEPIELAQKNGEGRVNNGEPITYVIQESDNNKVLEVSILAANGADLRANGPETALAVYDPNNPGRITGGNGSGGVSDPTATAKVDDLELTGELTLPMILKAHYKFEPNGGDARDQSFYAWEIKGEEKEVNTKDWKKITQTSQNGQKGQVDISLAESDAEKVAGKLIVVSILPVNGLQQKSWDAIGTLTTDPNDPTNNTSGGGRDEKGQENGTIVNPSAMPIISKLTLNGFLVMDNELTATYHFDANKGFPDDESEYEWYRLSSTPDEPAKPNENSAELIAGASGTVDKSGHIPLYIPKQEDFEKFIELRVYPKKRGEARSNTPIKVNTSKQYGDIGDSKNLSGAGDGFGRVMDPKNAPIIKDMNMSVEEKDGQKHLIATYTFDNNQGDSIDNSRYLWGAFAVGEERTTTRDVAAKNQFVEANQDINKQPHKVPSYPLKQEDYGKIIELTVQGKNKNKKDGQPETINSLQLVDSGLVNADGTMKGIAGSFKITPDKAEVDADGTDAVMAKKGETIKLTIHTKGQDGRDIGGVPVTINLKAENRKQVPEIVTVKLEKETGALESNGSGDVYTGHTDEKGDLIIEVTDPDGIGTRTELVVTVNDDGNKLNEQKQDVIFTVITSPNTSLAKYWGHMTETVTAGKITFERPKLFEELKASGEAKDLVSTPVGKEDYPIGNWDNISRHCTNGIATIEETRNLMEQETNMTDKYGWPGVYYTTSSYELDSAQAKRFYRKNLETGNELFYYGTSPNHFVSCKK</sequence>
<accession>A0AAW3YSG9</accession>
<evidence type="ECO:0000256" key="2">
    <source>
        <dbReference type="SAM" id="MobiDB-lite"/>
    </source>
</evidence>
<dbReference type="PANTHER" id="PTHR39576">
    <property type="entry name" value="ATTACHING AND EFFACING PROTEIN HOMOLOG-RELATED-RELATED"/>
    <property type="match status" value="1"/>
</dbReference>
<dbReference type="FunFam" id="2.40.160.160:FF:000001">
    <property type="entry name" value="Intimin-like inverse autotransporter SinH"/>
    <property type="match status" value="1"/>
</dbReference>
<keyword evidence="3" id="KW-0812">Transmembrane</keyword>
<dbReference type="PANTHER" id="PTHR39576:SF2">
    <property type="entry name" value="ATTACHING AND EFFACING PROTEIN HOMOLOG-RELATED"/>
    <property type="match status" value="1"/>
</dbReference>
<comment type="similarity">
    <text evidence="1">Belongs to the intimin/invasin family.</text>
</comment>
<dbReference type="Pfam" id="PF11924">
    <property type="entry name" value="IAT_beta"/>
    <property type="match status" value="1"/>
</dbReference>
<keyword evidence="3" id="KW-0472">Membrane</keyword>
<dbReference type="InterPro" id="IPR051715">
    <property type="entry name" value="Intimin-Invasin_domain"/>
</dbReference>
<feature type="domain" description="LysM" evidence="4">
    <location>
        <begin position="61"/>
        <end position="109"/>
    </location>
</feature>
<dbReference type="InterPro" id="IPR038177">
    <property type="entry name" value="IAT_beta_sf"/>
</dbReference>
<comment type="caution">
    <text evidence="5">The sequence shown here is derived from an EMBL/GenBank/DDBJ whole genome shotgun (WGS) entry which is preliminary data.</text>
</comment>
<keyword evidence="3" id="KW-1133">Transmembrane helix</keyword>
<evidence type="ECO:0000259" key="4">
    <source>
        <dbReference type="PROSITE" id="PS51782"/>
    </source>
</evidence>
<evidence type="ECO:0000313" key="5">
    <source>
        <dbReference type="EMBL" id="MBD2799293.1"/>
    </source>
</evidence>
<dbReference type="InterPro" id="IPR015217">
    <property type="entry name" value="Invasin_dom_3"/>
</dbReference>
<reference evidence="5" key="2">
    <citation type="journal article" date="2024" name="Toxins">
        <title>Genome Sequence Analysis of Native Xenorhabdus Strains Isolated from Entomopathogenic Nematodes in Argentina.</title>
        <authorList>
            <person name="Palma L."/>
            <person name="Frizzo L."/>
            <person name="Kaiser S."/>
            <person name="Berry C."/>
            <person name="Caballero P."/>
            <person name="Bode H.B."/>
            <person name="Del Valle E.E."/>
        </authorList>
    </citation>
    <scope>NUCLEOTIDE SEQUENCE</scope>
    <source>
        <strain evidence="5">M</strain>
    </source>
</reference>
<dbReference type="GO" id="GO:0007155">
    <property type="term" value="P:cell adhesion"/>
    <property type="evidence" value="ECO:0007669"/>
    <property type="project" value="InterPro"/>
</dbReference>
<dbReference type="InterPro" id="IPR008542">
    <property type="entry name" value="BIg21"/>
</dbReference>
<gene>
    <name evidence="5" type="ORF">ID854_02145</name>
</gene>
<dbReference type="Gene3D" id="2.40.160.160">
    <property type="entry name" value="Inverse autotransporter, beta-domain"/>
    <property type="match status" value="1"/>
</dbReference>
<organism evidence="5">
    <name type="scientific">Xenorhabdus szentirmaii</name>
    <dbReference type="NCBI Taxonomy" id="290112"/>
    <lineage>
        <taxon>Bacteria</taxon>
        <taxon>Pseudomonadati</taxon>
        <taxon>Pseudomonadota</taxon>
        <taxon>Gammaproteobacteria</taxon>
        <taxon>Enterobacterales</taxon>
        <taxon>Morganellaceae</taxon>
        <taxon>Xenorhabdus</taxon>
    </lineage>
</organism>
<dbReference type="Pfam" id="PF09134">
    <property type="entry name" value="Invasin_D3"/>
    <property type="match status" value="3"/>
</dbReference>
<evidence type="ECO:0000256" key="1">
    <source>
        <dbReference type="ARBA" id="ARBA00010116"/>
    </source>
</evidence>
<name>A0AAW3YSG9_9GAMM</name>
<dbReference type="GO" id="GO:0009279">
    <property type="term" value="C:cell outer membrane"/>
    <property type="evidence" value="ECO:0007669"/>
    <property type="project" value="TreeGrafter"/>
</dbReference>
<reference evidence="5" key="1">
    <citation type="submission" date="2020-09" db="EMBL/GenBank/DDBJ databases">
        <authorList>
            <person name="Palma L."/>
            <person name="Caballero P."/>
            <person name="Berry C."/>
            <person name="Del Valle E."/>
        </authorList>
    </citation>
    <scope>NUCLEOTIDE SEQUENCE</scope>
    <source>
        <strain evidence="5">M</strain>
    </source>
</reference>
<dbReference type="EMBL" id="JACXBF010000059">
    <property type="protein sequence ID" value="MBD2799293.1"/>
    <property type="molecule type" value="Genomic_DNA"/>
</dbReference>
<protein>
    <submittedName>
        <fullName evidence="5">Inverse autotransporter beta domain-containing protein</fullName>
    </submittedName>
</protein>
<dbReference type="InterPro" id="IPR008964">
    <property type="entry name" value="Invasin/intimin_cell_adhesion"/>
</dbReference>
<dbReference type="Gene3D" id="3.10.350.10">
    <property type="entry name" value="LysM domain"/>
    <property type="match status" value="1"/>
</dbReference>
<dbReference type="InterPro" id="IPR003535">
    <property type="entry name" value="Intimin/invasin_bac"/>
</dbReference>
<dbReference type="RefSeq" id="WP_323868314.1">
    <property type="nucleotide sequence ID" value="NZ_JACXBF010000059.1"/>
</dbReference>
<dbReference type="Pfam" id="PF05689">
    <property type="entry name" value="InvE_AD"/>
    <property type="match status" value="1"/>
</dbReference>
<dbReference type="Gene3D" id="2.60.40.10">
    <property type="entry name" value="Immunoglobulins"/>
    <property type="match status" value="5"/>
</dbReference>
<dbReference type="InterPro" id="IPR024519">
    <property type="entry name" value="IAT_beta"/>
</dbReference>
<dbReference type="InterPro" id="IPR036779">
    <property type="entry name" value="LysM_dom_sf"/>
</dbReference>
<dbReference type="Pfam" id="PF05688">
    <property type="entry name" value="BIg21"/>
    <property type="match status" value="1"/>
</dbReference>
<evidence type="ECO:0000256" key="3">
    <source>
        <dbReference type="SAM" id="Phobius"/>
    </source>
</evidence>
<proteinExistence type="inferred from homology"/>
<dbReference type="SUPFAM" id="SSF49373">
    <property type="entry name" value="Invasin/intimin cell-adhesion fragments"/>
    <property type="match status" value="3"/>
</dbReference>
<feature type="compositionally biased region" description="Low complexity" evidence="2">
    <location>
        <begin position="1381"/>
        <end position="1391"/>
    </location>
</feature>
<dbReference type="InterPro" id="IPR013783">
    <property type="entry name" value="Ig-like_fold"/>
</dbReference>
<feature type="region of interest" description="Disordered" evidence="2">
    <location>
        <begin position="1377"/>
        <end position="1404"/>
    </location>
</feature>
<dbReference type="InterPro" id="IPR008541">
    <property type="entry name" value="InvE_AD"/>
</dbReference>
<dbReference type="PROSITE" id="PS51782">
    <property type="entry name" value="LYSM"/>
    <property type="match status" value="1"/>
</dbReference>
<dbReference type="PRINTS" id="PR01369">
    <property type="entry name" value="INTIMIN"/>
</dbReference>
<dbReference type="Proteomes" id="UP001193920">
    <property type="component" value="Unassembled WGS sequence"/>
</dbReference>